<sequence length="80" mass="9104">MHFYFLSTTTICSLIMIRSIHWLALISKIAVDDLSSLSKVQCSHGAWIRVISRSEKVLLFFLPSPNQLPYPSVCNYACLK</sequence>
<dbReference type="AlphaFoldDB" id="A0A101LYZ3"/>
<proteinExistence type="predicted"/>
<accession>A0A101LYZ3</accession>
<name>A0A101LYZ3_PICGL</name>
<gene>
    <name evidence="1" type="ORF">ABT39_MTgene4846</name>
</gene>
<geneLocation type="mitochondrion" evidence="1"/>
<protein>
    <submittedName>
        <fullName evidence="1">Uncharacterized protein</fullName>
    </submittedName>
</protein>
<evidence type="ECO:0000313" key="1">
    <source>
        <dbReference type="EMBL" id="KUM47852.1"/>
    </source>
</evidence>
<keyword evidence="1" id="KW-0496">Mitochondrion</keyword>
<reference evidence="1" key="1">
    <citation type="journal article" date="2015" name="Genome Biol. Evol.">
        <title>Organellar Genomes of White Spruce (Picea glauca): Assembly and Annotation.</title>
        <authorList>
            <person name="Jackman S.D."/>
            <person name="Warren R.L."/>
            <person name="Gibb E.A."/>
            <person name="Vandervalk B.P."/>
            <person name="Mohamadi H."/>
            <person name="Chu J."/>
            <person name="Raymond A."/>
            <person name="Pleasance S."/>
            <person name="Coope R."/>
            <person name="Wildung M.R."/>
            <person name="Ritland C.E."/>
            <person name="Bousquet J."/>
            <person name="Jones S.J."/>
            <person name="Bohlmann J."/>
            <person name="Birol I."/>
        </authorList>
    </citation>
    <scope>NUCLEOTIDE SEQUENCE [LARGE SCALE GENOMIC DNA]</scope>
    <source>
        <tissue evidence="1">Flushing bud</tissue>
    </source>
</reference>
<comment type="caution">
    <text evidence="1">The sequence shown here is derived from an EMBL/GenBank/DDBJ whole genome shotgun (WGS) entry which is preliminary data.</text>
</comment>
<dbReference type="EMBL" id="LKAM01000006">
    <property type="protein sequence ID" value="KUM47852.1"/>
    <property type="molecule type" value="Genomic_DNA"/>
</dbReference>
<organism evidence="1">
    <name type="scientific">Picea glauca</name>
    <name type="common">White spruce</name>
    <name type="synonym">Pinus glauca</name>
    <dbReference type="NCBI Taxonomy" id="3330"/>
    <lineage>
        <taxon>Eukaryota</taxon>
        <taxon>Viridiplantae</taxon>
        <taxon>Streptophyta</taxon>
        <taxon>Embryophyta</taxon>
        <taxon>Tracheophyta</taxon>
        <taxon>Spermatophyta</taxon>
        <taxon>Pinopsida</taxon>
        <taxon>Pinidae</taxon>
        <taxon>Conifers I</taxon>
        <taxon>Pinales</taxon>
        <taxon>Pinaceae</taxon>
        <taxon>Picea</taxon>
    </lineage>
</organism>